<evidence type="ECO:0000313" key="1">
    <source>
        <dbReference type="EMBL" id="MBY31508.1"/>
    </source>
</evidence>
<accession>A0A2S2PQC8</accession>
<gene>
    <name evidence="1" type="ORF">g.104517</name>
</gene>
<proteinExistence type="predicted"/>
<sequence length="123" mass="14088">MIKILAGDEIKIEIIDNDIKVEDDSNLPGEMKINTNLQLISNVAKPPLKPNTHSSLEVFQNKCLKIQSRNNVKYRPYNILRTSKNSLVGLPKENMVKILPKPSWKIQFHIAKERIPKTETKSL</sequence>
<organism evidence="1">
    <name type="scientific">Schizaphis graminum</name>
    <name type="common">Green bug aphid</name>
    <dbReference type="NCBI Taxonomy" id="13262"/>
    <lineage>
        <taxon>Eukaryota</taxon>
        <taxon>Metazoa</taxon>
        <taxon>Ecdysozoa</taxon>
        <taxon>Arthropoda</taxon>
        <taxon>Hexapoda</taxon>
        <taxon>Insecta</taxon>
        <taxon>Pterygota</taxon>
        <taxon>Neoptera</taxon>
        <taxon>Paraneoptera</taxon>
        <taxon>Hemiptera</taxon>
        <taxon>Sternorrhyncha</taxon>
        <taxon>Aphidomorpha</taxon>
        <taxon>Aphidoidea</taxon>
        <taxon>Aphididae</taxon>
        <taxon>Aphidini</taxon>
        <taxon>Schizaphis</taxon>
    </lineage>
</organism>
<reference evidence="1" key="1">
    <citation type="submission" date="2018-04" db="EMBL/GenBank/DDBJ databases">
        <title>Transcriptome of Schizaphis graminum biotype I.</title>
        <authorList>
            <person name="Scully E.D."/>
            <person name="Geib S.M."/>
            <person name="Palmer N.A."/>
            <person name="Koch K."/>
            <person name="Bradshaw J."/>
            <person name="Heng-Moss T."/>
            <person name="Sarath G."/>
        </authorList>
    </citation>
    <scope>NUCLEOTIDE SEQUENCE</scope>
</reference>
<name>A0A2S2PQC8_SCHGA</name>
<dbReference type="EMBL" id="GGMR01018889">
    <property type="protein sequence ID" value="MBY31508.1"/>
    <property type="molecule type" value="Transcribed_RNA"/>
</dbReference>
<dbReference type="AlphaFoldDB" id="A0A2S2PQC8"/>
<protein>
    <submittedName>
        <fullName evidence="1">Uncharacterized protein</fullName>
    </submittedName>
</protein>